<dbReference type="OrthoDB" id="1273722at2"/>
<feature type="domain" description="Lantibiotic dehydratase N-terminal" evidence="2">
    <location>
        <begin position="46"/>
        <end position="692"/>
    </location>
</feature>
<name>A0A1M4WKQ4_9FLAO</name>
<dbReference type="EMBL" id="FQVO01000004">
    <property type="protein sequence ID" value="SHE81777.1"/>
    <property type="molecule type" value="Genomic_DNA"/>
</dbReference>
<evidence type="ECO:0000256" key="1">
    <source>
        <dbReference type="SAM" id="Coils"/>
    </source>
</evidence>
<gene>
    <name evidence="3" type="ORF">SAMN05444408_104233</name>
</gene>
<sequence>MPRFPYQFFDEFVVRTPLFSRKDFQEQLSRNEIPDSELKEICGNLVFLEALYLASPHLHDEACKWIQSEKNFSYKEFQKLKQTLLKYYSRISCRCTPFGLFSEVGLGAFDKLRMAIPGSEKVRDTKLDMHFLVALAQHFEQLEEIRTQLLFFPNNSIYKVGSKIRYVEYQYTEGKREYIISSAPLSEELQQVLQFSKQGRTIGEIAGILVNEETIIGEAEEFIRELISNQLLVSELKPSVSGRDFLDTIIAVLNKIKANDKAEILIGIKNKLNELDQTIGNPVSKYTEIEGLIKAFDTKYEKNYLFQTDLYGKKNFVLPDKWKKELKNGISFLNKITLSQKQSYLEEFKKAFYERFETREMPLAYVLDTEIGIGYKQNIASNGIHHYLEDLSLPDSPQKQVVNLSLNPIQKILNEKLQEALTENRRVISLAEEDFERLVENWNDLPDTISFMAEIISENGNEKLCVGNGGGSSAANLLGRFCSEKADVQNLTKTITQKEEMLRKAEYDNDEILAEIIHLPEARIGNVIRRPTLRQYEIPYLAQSVLPEENQISVDDLYISVRDNRIVLRSKTLNKKVRPYLTNAHNYSANPLPIYHFLCDLYSQNIRSGLYFNWGDLKHIYNFLPRVEYKNIILSKASWKITDKEIKKFSLLLNDKDQIFSELEKWRKLKLIPQWIQWVKSDNKLTVNLENYDLVKMFIDSVKSEESIIIEEFLYNENDDFKREFIFPMYKIR</sequence>
<dbReference type="InterPro" id="IPR006827">
    <property type="entry name" value="Lant_deHydtase_N"/>
</dbReference>
<protein>
    <submittedName>
        <fullName evidence="3">Lantibiotic dehydratase, C terminus</fullName>
    </submittedName>
</protein>
<dbReference type="Pfam" id="PF04738">
    <property type="entry name" value="Lant_dehydr_N"/>
    <property type="match status" value="1"/>
</dbReference>
<keyword evidence="1" id="KW-0175">Coiled coil</keyword>
<accession>A0A1M4WKQ4</accession>
<dbReference type="STRING" id="1302685.SAMN05444408_104233"/>
<dbReference type="AlphaFoldDB" id="A0A1M4WKQ4"/>
<evidence type="ECO:0000313" key="4">
    <source>
        <dbReference type="Proteomes" id="UP000184236"/>
    </source>
</evidence>
<organism evidence="3 4">
    <name type="scientific">Chryseobacterium takakiae</name>
    <dbReference type="NCBI Taxonomy" id="1302685"/>
    <lineage>
        <taxon>Bacteria</taxon>
        <taxon>Pseudomonadati</taxon>
        <taxon>Bacteroidota</taxon>
        <taxon>Flavobacteriia</taxon>
        <taxon>Flavobacteriales</taxon>
        <taxon>Weeksellaceae</taxon>
        <taxon>Chryseobacterium group</taxon>
        <taxon>Chryseobacterium</taxon>
    </lineage>
</organism>
<feature type="coiled-coil region" evidence="1">
    <location>
        <begin position="488"/>
        <end position="515"/>
    </location>
</feature>
<evidence type="ECO:0000313" key="3">
    <source>
        <dbReference type="EMBL" id="SHE81777.1"/>
    </source>
</evidence>
<reference evidence="4" key="1">
    <citation type="submission" date="2016-11" db="EMBL/GenBank/DDBJ databases">
        <authorList>
            <person name="Varghese N."/>
            <person name="Submissions S."/>
        </authorList>
    </citation>
    <scope>NUCLEOTIDE SEQUENCE [LARGE SCALE GENOMIC DNA]</scope>
    <source>
        <strain evidence="4">DSM 26898</strain>
    </source>
</reference>
<dbReference type="RefSeq" id="WP_072884243.1">
    <property type="nucleotide sequence ID" value="NZ_FQVO01000004.1"/>
</dbReference>
<proteinExistence type="predicted"/>
<dbReference type="Proteomes" id="UP000184236">
    <property type="component" value="Unassembled WGS sequence"/>
</dbReference>
<keyword evidence="4" id="KW-1185">Reference proteome</keyword>
<evidence type="ECO:0000259" key="2">
    <source>
        <dbReference type="Pfam" id="PF04738"/>
    </source>
</evidence>